<evidence type="ECO:0000313" key="1">
    <source>
        <dbReference type="EMBL" id="NYA72376.1"/>
    </source>
</evidence>
<organism evidence="1 2">
    <name type="scientific">Flavobacterium agri</name>
    <dbReference type="NCBI Taxonomy" id="2743471"/>
    <lineage>
        <taxon>Bacteria</taxon>
        <taxon>Pseudomonadati</taxon>
        <taxon>Bacteroidota</taxon>
        <taxon>Flavobacteriia</taxon>
        <taxon>Flavobacteriales</taxon>
        <taxon>Flavobacteriaceae</taxon>
        <taxon>Flavobacterium</taxon>
    </lineage>
</organism>
<keyword evidence="2" id="KW-1185">Reference proteome</keyword>
<dbReference type="Proteomes" id="UP000535020">
    <property type="component" value="Unassembled WGS sequence"/>
</dbReference>
<accession>A0A7Y9C6G3</accession>
<gene>
    <name evidence="1" type="ORF">HZF10_15710</name>
</gene>
<sequence>MKKGYTTKGNRPTADVEVDGIIKGFVFQRQENIDNYSSLELKLYDGVIGWKIIKAIELKK</sequence>
<reference evidence="1 2" key="1">
    <citation type="submission" date="2020-07" db="EMBL/GenBank/DDBJ databases">
        <authorList>
            <person name="Sun Q."/>
        </authorList>
    </citation>
    <scope>NUCLEOTIDE SEQUENCE [LARGE SCALE GENOMIC DNA]</scope>
    <source>
        <strain evidence="1 2">MAH-1</strain>
    </source>
</reference>
<dbReference type="RefSeq" id="WP_176007186.1">
    <property type="nucleotide sequence ID" value="NZ_JABWMI010000020.1"/>
</dbReference>
<proteinExistence type="predicted"/>
<name>A0A7Y9C6G3_9FLAO</name>
<comment type="caution">
    <text evidence="1">The sequence shown here is derived from an EMBL/GenBank/DDBJ whole genome shotgun (WGS) entry which is preliminary data.</text>
</comment>
<dbReference type="AlphaFoldDB" id="A0A7Y9C6G3"/>
<dbReference type="EMBL" id="JACBJI010000008">
    <property type="protein sequence ID" value="NYA72376.1"/>
    <property type="molecule type" value="Genomic_DNA"/>
</dbReference>
<evidence type="ECO:0000313" key="2">
    <source>
        <dbReference type="Proteomes" id="UP000535020"/>
    </source>
</evidence>
<protein>
    <submittedName>
        <fullName evidence="1">Uncharacterized protein</fullName>
    </submittedName>
</protein>